<accession>A0A926FCX1</accession>
<dbReference type="AlphaFoldDB" id="A0A926FCX1"/>
<evidence type="ECO:0000256" key="2">
    <source>
        <dbReference type="SAM" id="SignalP"/>
    </source>
</evidence>
<comment type="caution">
    <text evidence="4">The sequence shown here is derived from an EMBL/GenBank/DDBJ whole genome shotgun (WGS) entry which is preliminary data.</text>
</comment>
<reference evidence="4" key="1">
    <citation type="submission" date="2020-08" db="EMBL/GenBank/DDBJ databases">
        <title>Genome public.</title>
        <authorList>
            <person name="Liu C."/>
            <person name="Sun Q."/>
        </authorList>
    </citation>
    <scope>NUCLEOTIDE SEQUENCE</scope>
    <source>
        <strain evidence="4">NSJ-50</strain>
    </source>
</reference>
<keyword evidence="5" id="KW-1185">Reference proteome</keyword>
<name>A0A926FCX1_9FIRM</name>
<keyword evidence="1" id="KW-0677">Repeat</keyword>
<keyword evidence="2" id="KW-0732">Signal</keyword>
<sequence>MAMIMNIRKYISLITAVFLICTSVSFTSFAFDADDSDDFYEASAVIKNLSGEYFESGDVTRAQFTKALVNVMRIAQGADLTDKSAFPFKDVSENDGYYGEIYQAYKAGIIASGENFNPNENITFAQAVKMCICAVGYADAAEYKGGYPAGYLKCASELKLIGRQNGETFSDRDAVVLLYNLLCSSFMLTEYKNGFAHFEDTDETYLERLYSVLCAEGIVISTNISPSDSADAEEDGYITVDGKMYNYDGGTSGLLGKNVRVFYKKGTSDALFTVERENAVLEFDADGITEFSLGKITVETENSGKEKSYKTVGARYVYNGRTVGTFSLDDINGDYARVLLLDNDDDNNYEYVFVYDYKYLTVDSVQKNPVVISDINNGEKNIFRTEDNGAVLEIYGADGEPEEIDDLEKGGIIAAAQSKDLSFALIKKVSGTLDGTLEAKDADGKIYINGEKYTLTDYAKRNCSDIMKLNENYSFALGLNNDIVALSGFSSQMQYGYLTEVTEPENKADDEVKFEVYTLGGVLKTLSVKRAKVDGVSSRKKADILPVLNANVSKLIKFKLGKDGTVSVIDTAETVYEYKEPSDIENCLMQYKFTSGGKEVTEFTYRSGGQSCMPYFNVSSSVILRVSEDDDEKDFAVLDKSSLYSGYKYKFDVYDLSENGTAGVVVAQDKSVKSRTNYMIEKIRNGAMPNGDDGKVLYVYSAGEYKKLYMPADAENQLEKALNPGDIVQVTLDADNTVKFIDLVFDAKTLSPCTKTVSGINYDGLNNISYWYGALYYTDGIYGYISKTKTANSYDYSFENLINIRLNTANIGIINKERDEIRPITPSQLKDYKSFGNDNCFIVARLNAQAPMEVYAYEIQ</sequence>
<evidence type="ECO:0000313" key="5">
    <source>
        <dbReference type="Proteomes" id="UP000647416"/>
    </source>
</evidence>
<protein>
    <submittedName>
        <fullName evidence="4">S-layer homology domain-containing protein</fullName>
    </submittedName>
</protein>
<gene>
    <name evidence="4" type="ORF">H8706_05950</name>
</gene>
<evidence type="ECO:0000313" key="4">
    <source>
        <dbReference type="EMBL" id="MBC8596407.1"/>
    </source>
</evidence>
<feature type="domain" description="SLH" evidence="3">
    <location>
        <begin position="84"/>
        <end position="145"/>
    </location>
</feature>
<dbReference type="Pfam" id="PF00395">
    <property type="entry name" value="SLH"/>
    <property type="match status" value="1"/>
</dbReference>
<feature type="signal peptide" evidence="2">
    <location>
        <begin position="1"/>
        <end position="30"/>
    </location>
</feature>
<dbReference type="Proteomes" id="UP000647416">
    <property type="component" value="Unassembled WGS sequence"/>
</dbReference>
<dbReference type="PROSITE" id="PS51272">
    <property type="entry name" value="SLH"/>
    <property type="match status" value="1"/>
</dbReference>
<evidence type="ECO:0000259" key="3">
    <source>
        <dbReference type="PROSITE" id="PS51272"/>
    </source>
</evidence>
<feature type="chain" id="PRO_5037241844" evidence="2">
    <location>
        <begin position="31"/>
        <end position="860"/>
    </location>
</feature>
<dbReference type="InterPro" id="IPR001119">
    <property type="entry name" value="SLH_dom"/>
</dbReference>
<dbReference type="EMBL" id="JACRTE010000005">
    <property type="protein sequence ID" value="MBC8596407.1"/>
    <property type="molecule type" value="Genomic_DNA"/>
</dbReference>
<organism evidence="4 5">
    <name type="scientific">Qingrenia yutianensis</name>
    <dbReference type="NCBI Taxonomy" id="2763676"/>
    <lineage>
        <taxon>Bacteria</taxon>
        <taxon>Bacillati</taxon>
        <taxon>Bacillota</taxon>
        <taxon>Clostridia</taxon>
        <taxon>Eubacteriales</taxon>
        <taxon>Oscillospiraceae</taxon>
        <taxon>Qingrenia</taxon>
    </lineage>
</organism>
<evidence type="ECO:0000256" key="1">
    <source>
        <dbReference type="ARBA" id="ARBA00022737"/>
    </source>
</evidence>
<proteinExistence type="predicted"/>